<proteinExistence type="predicted"/>
<feature type="chain" id="PRO_5003234089" evidence="1">
    <location>
        <begin position="19"/>
        <end position="276"/>
    </location>
</feature>
<keyword evidence="3" id="KW-1185">Reference proteome</keyword>
<dbReference type="STRING" id="1198114.AciX9_3723"/>
<dbReference type="EMBL" id="CP002480">
    <property type="protein sequence ID" value="ADW70724.1"/>
    <property type="molecule type" value="Genomic_DNA"/>
</dbReference>
<dbReference type="HOGENOM" id="CLU_1007473_0_0_0"/>
<evidence type="ECO:0000313" key="3">
    <source>
        <dbReference type="Proteomes" id="UP000000343"/>
    </source>
</evidence>
<reference evidence="3" key="1">
    <citation type="submission" date="2011-01" db="EMBL/GenBank/DDBJ databases">
        <title>Complete sequence of chromosome of Acidobacterium sp. MP5ACTX9.</title>
        <authorList>
            <consortium name="US DOE Joint Genome Institute"/>
            <person name="Lucas S."/>
            <person name="Copeland A."/>
            <person name="Lapidus A."/>
            <person name="Cheng J.-F."/>
            <person name="Goodwin L."/>
            <person name="Pitluck S."/>
            <person name="Teshima H."/>
            <person name="Detter J.C."/>
            <person name="Han C."/>
            <person name="Tapia R."/>
            <person name="Land M."/>
            <person name="Hauser L."/>
            <person name="Kyrpides N."/>
            <person name="Ivanova N."/>
            <person name="Ovchinnikova G."/>
            <person name="Pagani I."/>
            <person name="Rawat S.R."/>
            <person name="Mannisto M."/>
            <person name="Haggblom M.M."/>
            <person name="Woyke T."/>
        </authorList>
    </citation>
    <scope>NUCLEOTIDE SEQUENCE [LARGE SCALE GENOMIC DNA]</scope>
    <source>
        <strain evidence="3">MP5ACTX9</strain>
    </source>
</reference>
<evidence type="ECO:0000313" key="2">
    <source>
        <dbReference type="EMBL" id="ADW70724.1"/>
    </source>
</evidence>
<name>E8WVW5_GRATM</name>
<dbReference type="KEGG" id="acm:AciX9_3723"/>
<sequence>MKHSLLALSFLIASMAHAQYGVRRTVYHPEKLLPDVPVTAPDAAFPLRVHLFNVRWGGLGSRNHGYGTGNLLDAANLQGFDFAFECGVPFTPNADPADTYQARWKKSPYQLEILTTEAGASFTRTCTLNLAMEARPFTTANDAHFSHGVSSSLRTPWLDPGFAYEGPSTDHLIQFHVLDGQRQEDSFGDHGWGIANLVDPQPGSVLQGADYRFDCSRGFVTSSQLDNYYQGRWTRPGQKLELLLQRPGSDKVDRCTVSVALRPDPYPERRSRAQNP</sequence>
<feature type="signal peptide" evidence="1">
    <location>
        <begin position="1"/>
        <end position="18"/>
    </location>
</feature>
<dbReference type="AlphaFoldDB" id="E8WVW5"/>
<keyword evidence="1" id="KW-0732">Signal</keyword>
<dbReference type="RefSeq" id="WP_013582033.1">
    <property type="nucleotide sequence ID" value="NC_015064.1"/>
</dbReference>
<protein>
    <submittedName>
        <fullName evidence="2">Uncharacterized protein</fullName>
    </submittedName>
</protein>
<evidence type="ECO:0000256" key="1">
    <source>
        <dbReference type="SAM" id="SignalP"/>
    </source>
</evidence>
<organism evidence="3">
    <name type="scientific">Granulicella tundricola (strain ATCC BAA-1859 / DSM 23138 / MP5ACTX9)</name>
    <dbReference type="NCBI Taxonomy" id="1198114"/>
    <lineage>
        <taxon>Bacteria</taxon>
        <taxon>Pseudomonadati</taxon>
        <taxon>Acidobacteriota</taxon>
        <taxon>Terriglobia</taxon>
        <taxon>Terriglobales</taxon>
        <taxon>Acidobacteriaceae</taxon>
        <taxon>Granulicella</taxon>
    </lineage>
</organism>
<gene>
    <name evidence="2" type="ordered locus">AciX9_3723</name>
</gene>
<dbReference type="OrthoDB" id="119986at2"/>
<dbReference type="Proteomes" id="UP000000343">
    <property type="component" value="Chromosome"/>
</dbReference>
<accession>E8WVW5</accession>
<dbReference type="PaxDb" id="1198114-AciX9_3723"/>